<dbReference type="PRINTS" id="PR01438">
    <property type="entry name" value="UNVRSLSTRESS"/>
</dbReference>
<dbReference type="AlphaFoldDB" id="A0AB38YFN8"/>
<feature type="domain" description="UspA" evidence="2">
    <location>
        <begin position="11"/>
        <end position="160"/>
    </location>
</feature>
<evidence type="ECO:0000313" key="3">
    <source>
        <dbReference type="EMBL" id="WLD57869.1"/>
    </source>
</evidence>
<dbReference type="Gene3D" id="3.40.50.620">
    <property type="entry name" value="HUPs"/>
    <property type="match status" value="1"/>
</dbReference>
<dbReference type="CDD" id="cd00293">
    <property type="entry name" value="USP-like"/>
    <property type="match status" value="1"/>
</dbReference>
<sequence length="160" mass="17241">MSSLQIEQIDVLLVPVDGSKGSHKAVRLAAGMAQAQGAELELLYAFPANALELIGPLGETASAEQLKYLNTETFDKLRQDSARKVFDDALAQIPPDQHGRVKEVLLPGDPAEAVLKHANTCKNPMIVVGSRGLSRVRELLLGSVSQRLVHHAHCPVTVVH</sequence>
<gene>
    <name evidence="3" type="ORF">NFC81_14315</name>
</gene>
<reference evidence="3" key="1">
    <citation type="submission" date="2022-07" db="EMBL/GenBank/DDBJ databases">
        <title>Complete genome sequence of Salinispirillum sp. LH10-3-1 capable of multiple carbohydrate inversion isolated from a soda lake.</title>
        <authorList>
            <person name="Liu J."/>
            <person name="Zhai Y."/>
            <person name="Zhang H."/>
            <person name="Yang H."/>
            <person name="Qu J."/>
            <person name="Li J."/>
        </authorList>
    </citation>
    <scope>NUCLEOTIDE SEQUENCE</scope>
    <source>
        <strain evidence="3">LH 10-3-1</strain>
    </source>
</reference>
<protein>
    <submittedName>
        <fullName evidence="3">Universal stress protein</fullName>
    </submittedName>
</protein>
<dbReference type="InterPro" id="IPR006015">
    <property type="entry name" value="Universal_stress_UspA"/>
</dbReference>
<dbReference type="PANTHER" id="PTHR46268:SF6">
    <property type="entry name" value="UNIVERSAL STRESS PROTEIN UP12"/>
    <property type="match status" value="1"/>
</dbReference>
<evidence type="ECO:0000256" key="1">
    <source>
        <dbReference type="ARBA" id="ARBA00008791"/>
    </source>
</evidence>
<dbReference type="InterPro" id="IPR014729">
    <property type="entry name" value="Rossmann-like_a/b/a_fold"/>
</dbReference>
<dbReference type="SUPFAM" id="SSF52402">
    <property type="entry name" value="Adenine nucleotide alpha hydrolases-like"/>
    <property type="match status" value="1"/>
</dbReference>
<dbReference type="EMBL" id="CP101717">
    <property type="protein sequence ID" value="WLD57869.1"/>
    <property type="molecule type" value="Genomic_DNA"/>
</dbReference>
<dbReference type="Pfam" id="PF00582">
    <property type="entry name" value="Usp"/>
    <property type="match status" value="1"/>
</dbReference>
<evidence type="ECO:0000259" key="2">
    <source>
        <dbReference type="Pfam" id="PF00582"/>
    </source>
</evidence>
<name>A0AB38YFN8_9GAMM</name>
<dbReference type="PANTHER" id="PTHR46268">
    <property type="entry name" value="STRESS RESPONSE PROTEIN NHAX"/>
    <property type="match status" value="1"/>
</dbReference>
<organism evidence="3">
    <name type="scientific">Salinispirillum sp. LH 10-3-1</name>
    <dbReference type="NCBI Taxonomy" id="2952525"/>
    <lineage>
        <taxon>Bacteria</taxon>
        <taxon>Pseudomonadati</taxon>
        <taxon>Pseudomonadota</taxon>
        <taxon>Gammaproteobacteria</taxon>
        <taxon>Oceanospirillales</taxon>
        <taxon>Saccharospirillaceae</taxon>
        <taxon>Salinispirillum</taxon>
    </lineage>
</organism>
<dbReference type="RefSeq" id="WP_304995152.1">
    <property type="nucleotide sequence ID" value="NZ_CP101717.1"/>
</dbReference>
<comment type="similarity">
    <text evidence="1">Belongs to the universal stress protein A family.</text>
</comment>
<dbReference type="InterPro" id="IPR006016">
    <property type="entry name" value="UspA"/>
</dbReference>
<proteinExistence type="inferred from homology"/>
<accession>A0AB38YFN8</accession>